<sequence length="420" mass="48652">MFIQGQIDQGVESTVPVESHHTPTNAPSTSQPPTSTPSMQTTHDAEEPATMPHDSPLPRVQSLGSTKLTYGAAYTKLILRVKKLEHKVKTSQHRRRARVVLSDDEKDFEDPSKQGRKITEIDENPFISLVQVEGTLWIQEDFEIQVRTSADTEILLDQEEPTKLVEDLDSNEKGKKEISTVIPEKKSKKKLEQERLRHKDAIRLQEQIFEEERQRISRDAEIAKQLQEAITEADSAHDIDWNDPVNRGGYKQSYFKRISYEDIRPIFERVWDQIHAFVPMDSEIEKEVMKKSGFDLQQNQFAEEISEKKDDNSSKPVGGSRKKTGAKKRIGAKLDEESAKRQKLKDVTEEEATAEYENEKEELRLSLKIIHNDDSEVKYELLSKKIPIDDLLLWGDLRMIFDPDENDELWMNQLDWKFLR</sequence>
<gene>
    <name evidence="2" type="ORF">Tci_424260</name>
</gene>
<evidence type="ECO:0000256" key="1">
    <source>
        <dbReference type="SAM" id="MobiDB-lite"/>
    </source>
</evidence>
<feature type="region of interest" description="Disordered" evidence="1">
    <location>
        <begin position="304"/>
        <end position="355"/>
    </location>
</feature>
<dbReference type="EMBL" id="BKCJ010185721">
    <property type="protein sequence ID" value="GEY52286.1"/>
    <property type="molecule type" value="Genomic_DNA"/>
</dbReference>
<feature type="region of interest" description="Disordered" evidence="1">
    <location>
        <begin position="92"/>
        <end position="113"/>
    </location>
</feature>
<dbReference type="AlphaFoldDB" id="A0A699HPG0"/>
<organism evidence="2">
    <name type="scientific">Tanacetum cinerariifolium</name>
    <name type="common">Dalmatian daisy</name>
    <name type="synonym">Chrysanthemum cinerariifolium</name>
    <dbReference type="NCBI Taxonomy" id="118510"/>
    <lineage>
        <taxon>Eukaryota</taxon>
        <taxon>Viridiplantae</taxon>
        <taxon>Streptophyta</taxon>
        <taxon>Embryophyta</taxon>
        <taxon>Tracheophyta</taxon>
        <taxon>Spermatophyta</taxon>
        <taxon>Magnoliopsida</taxon>
        <taxon>eudicotyledons</taxon>
        <taxon>Gunneridae</taxon>
        <taxon>Pentapetalae</taxon>
        <taxon>asterids</taxon>
        <taxon>campanulids</taxon>
        <taxon>Asterales</taxon>
        <taxon>Asteraceae</taxon>
        <taxon>Asteroideae</taxon>
        <taxon>Anthemideae</taxon>
        <taxon>Anthemidinae</taxon>
        <taxon>Tanacetum</taxon>
    </lineage>
</organism>
<proteinExistence type="predicted"/>
<comment type="caution">
    <text evidence="2">The sequence shown here is derived from an EMBL/GenBank/DDBJ whole genome shotgun (WGS) entry which is preliminary data.</text>
</comment>
<feature type="region of interest" description="Disordered" evidence="1">
    <location>
        <begin position="1"/>
        <end position="62"/>
    </location>
</feature>
<feature type="compositionally biased region" description="Basic residues" evidence="1">
    <location>
        <begin position="320"/>
        <end position="331"/>
    </location>
</feature>
<protein>
    <submittedName>
        <fullName evidence="2">Uncharacterized protein</fullName>
    </submittedName>
</protein>
<reference evidence="2" key="1">
    <citation type="journal article" date="2019" name="Sci. Rep.">
        <title>Draft genome of Tanacetum cinerariifolium, the natural source of mosquito coil.</title>
        <authorList>
            <person name="Yamashiro T."/>
            <person name="Shiraishi A."/>
            <person name="Satake H."/>
            <person name="Nakayama K."/>
        </authorList>
    </citation>
    <scope>NUCLEOTIDE SEQUENCE</scope>
</reference>
<name>A0A699HPG0_TANCI</name>
<feature type="compositionally biased region" description="Low complexity" evidence="1">
    <location>
        <begin position="22"/>
        <end position="42"/>
    </location>
</feature>
<evidence type="ECO:0000313" key="2">
    <source>
        <dbReference type="EMBL" id="GEY52286.1"/>
    </source>
</evidence>
<accession>A0A699HPG0</accession>
<feature type="compositionally biased region" description="Basic and acidic residues" evidence="1">
    <location>
        <begin position="332"/>
        <end position="347"/>
    </location>
</feature>